<keyword evidence="2" id="KW-1185">Reference proteome</keyword>
<evidence type="ECO:0000313" key="2">
    <source>
        <dbReference type="Proteomes" id="UP001501456"/>
    </source>
</evidence>
<name>A0ABP7GYN9_9FLAO</name>
<dbReference type="Proteomes" id="UP001501456">
    <property type="component" value="Unassembled WGS sequence"/>
</dbReference>
<sequence>MLPSPTIKNFFIEFVSLIKVDAVCFLNKRYRNLHILIVCVKIKKHSEIESECFLNKLD</sequence>
<accession>A0ABP7GYN9</accession>
<dbReference type="EMBL" id="BAABBI010000001">
    <property type="protein sequence ID" value="GAA3778700.1"/>
    <property type="molecule type" value="Genomic_DNA"/>
</dbReference>
<organism evidence="1 2">
    <name type="scientific">Corallibacter vietnamensis</name>
    <dbReference type="NCBI Taxonomy" id="904130"/>
    <lineage>
        <taxon>Bacteria</taxon>
        <taxon>Pseudomonadati</taxon>
        <taxon>Bacteroidota</taxon>
        <taxon>Flavobacteriia</taxon>
        <taxon>Flavobacteriales</taxon>
        <taxon>Flavobacteriaceae</taxon>
        <taxon>Corallibacter</taxon>
    </lineage>
</organism>
<gene>
    <name evidence="1" type="ORF">GCM10022271_08740</name>
</gene>
<protein>
    <submittedName>
        <fullName evidence="1">Uncharacterized protein</fullName>
    </submittedName>
</protein>
<comment type="caution">
    <text evidence="1">The sequence shown here is derived from an EMBL/GenBank/DDBJ whole genome shotgun (WGS) entry which is preliminary data.</text>
</comment>
<proteinExistence type="predicted"/>
<reference evidence="2" key="1">
    <citation type="journal article" date="2019" name="Int. J. Syst. Evol. Microbiol.">
        <title>The Global Catalogue of Microorganisms (GCM) 10K type strain sequencing project: providing services to taxonomists for standard genome sequencing and annotation.</title>
        <authorList>
            <consortium name="The Broad Institute Genomics Platform"/>
            <consortium name="The Broad Institute Genome Sequencing Center for Infectious Disease"/>
            <person name="Wu L."/>
            <person name="Ma J."/>
        </authorList>
    </citation>
    <scope>NUCLEOTIDE SEQUENCE [LARGE SCALE GENOMIC DNA]</scope>
    <source>
        <strain evidence="2">JCM 17525</strain>
    </source>
</reference>
<evidence type="ECO:0000313" key="1">
    <source>
        <dbReference type="EMBL" id="GAA3778700.1"/>
    </source>
</evidence>